<dbReference type="Pfam" id="PF01106">
    <property type="entry name" value="NifU"/>
    <property type="match status" value="1"/>
</dbReference>
<dbReference type="Gene3D" id="3.30.300.130">
    <property type="entry name" value="Fe-S cluster assembly (FSCA)"/>
    <property type="match status" value="1"/>
</dbReference>
<dbReference type="InterPro" id="IPR034904">
    <property type="entry name" value="FSCA_dom_sf"/>
</dbReference>
<gene>
    <name evidence="3" type="ORF">WPS_17940</name>
</gene>
<comment type="function">
    <text evidence="1">May be involved in the formation or repair of [Fe-S] clusters present in iron-sulfur proteins.</text>
</comment>
<dbReference type="GO" id="GO:0005506">
    <property type="term" value="F:iron ion binding"/>
    <property type="evidence" value="ECO:0007669"/>
    <property type="project" value="InterPro"/>
</dbReference>
<evidence type="ECO:0000256" key="1">
    <source>
        <dbReference type="ARBA" id="ARBA00049958"/>
    </source>
</evidence>
<feature type="domain" description="NIF system FeS cluster assembly NifU C-terminal" evidence="2">
    <location>
        <begin position="93"/>
        <end position="157"/>
    </location>
</feature>
<evidence type="ECO:0000313" key="3">
    <source>
        <dbReference type="EMBL" id="BDE06518.1"/>
    </source>
</evidence>
<name>A0AAN1XY67_UNVUL</name>
<evidence type="ECO:0000313" key="4">
    <source>
        <dbReference type="Proteomes" id="UP001317532"/>
    </source>
</evidence>
<protein>
    <submittedName>
        <fullName evidence="3">Thioredoxin</fullName>
    </submittedName>
</protein>
<dbReference type="GO" id="GO:0016226">
    <property type="term" value="P:iron-sulfur cluster assembly"/>
    <property type="evidence" value="ECO:0007669"/>
    <property type="project" value="InterPro"/>
</dbReference>
<dbReference type="RefSeq" id="WP_317997470.1">
    <property type="nucleotide sequence ID" value="NZ_AP025523.1"/>
</dbReference>
<keyword evidence="4" id="KW-1185">Reference proteome</keyword>
<dbReference type="AlphaFoldDB" id="A0AAN1XY67"/>
<dbReference type="SUPFAM" id="SSF117916">
    <property type="entry name" value="Fe-S cluster assembly (FSCA) domain-like"/>
    <property type="match status" value="1"/>
</dbReference>
<sequence length="186" mass="20152">MADEAQELATKIEALLAGFASISTPWQARERGEELARTMVTFYGSGLERILDIVYDGTGDQADALFAKLTADPLVEGLLCLHGLHPIPVDERVQHALDAVRPYLKSHEGGIEIAGIDDGVVLIELQGSCDGCPSSTLTVKQAVERAILERVPEIREVRAVPARREQQPERACFDIDLIAAPAAALR</sequence>
<dbReference type="PANTHER" id="PTHR11178">
    <property type="entry name" value="IRON-SULFUR CLUSTER SCAFFOLD PROTEIN NFU-RELATED"/>
    <property type="match status" value="1"/>
</dbReference>
<dbReference type="EMBL" id="AP025523">
    <property type="protein sequence ID" value="BDE06518.1"/>
    <property type="molecule type" value="Genomic_DNA"/>
</dbReference>
<dbReference type="InterPro" id="IPR001075">
    <property type="entry name" value="NIF_FeS_clus_asmbl_NifU_C"/>
</dbReference>
<dbReference type="Proteomes" id="UP001317532">
    <property type="component" value="Chromosome"/>
</dbReference>
<organism evidence="3 4">
    <name type="scientific">Vulcanimicrobium alpinum</name>
    <dbReference type="NCBI Taxonomy" id="3016050"/>
    <lineage>
        <taxon>Bacteria</taxon>
        <taxon>Bacillati</taxon>
        <taxon>Vulcanimicrobiota</taxon>
        <taxon>Vulcanimicrobiia</taxon>
        <taxon>Vulcanimicrobiales</taxon>
        <taxon>Vulcanimicrobiaceae</taxon>
        <taxon>Vulcanimicrobium</taxon>
    </lineage>
</organism>
<dbReference type="GO" id="GO:0051536">
    <property type="term" value="F:iron-sulfur cluster binding"/>
    <property type="evidence" value="ECO:0007669"/>
    <property type="project" value="InterPro"/>
</dbReference>
<dbReference type="KEGG" id="vab:WPS_17940"/>
<accession>A0AAN1XY67</accession>
<evidence type="ECO:0000259" key="2">
    <source>
        <dbReference type="Pfam" id="PF01106"/>
    </source>
</evidence>
<reference evidence="3 4" key="1">
    <citation type="journal article" date="2022" name="ISME Commun">
        <title>Vulcanimicrobium alpinus gen. nov. sp. nov., the first cultivated representative of the candidate phylum 'Eremiobacterota', is a metabolically versatile aerobic anoxygenic phototroph.</title>
        <authorList>
            <person name="Yabe S."/>
            <person name="Muto K."/>
            <person name="Abe K."/>
            <person name="Yokota A."/>
            <person name="Staudigel H."/>
            <person name="Tebo B.M."/>
        </authorList>
    </citation>
    <scope>NUCLEOTIDE SEQUENCE [LARGE SCALE GENOMIC DNA]</scope>
    <source>
        <strain evidence="3 4">WC8-2</strain>
    </source>
</reference>
<proteinExistence type="predicted"/>